<dbReference type="EMBL" id="SIDB01000017">
    <property type="protein sequence ID" value="KAI3423577.1"/>
    <property type="molecule type" value="Genomic_DNA"/>
</dbReference>
<sequence length="38" mass="4760">YNWSYSIMACWNCCWNSCSYFSGCFFLWFLRRSRFIPI</sequence>
<protein>
    <submittedName>
        <fullName evidence="2">Uncharacterized protein</fullName>
    </submittedName>
</protein>
<keyword evidence="1" id="KW-0812">Transmembrane</keyword>
<keyword evidence="2" id="KW-0150">Chloroplast</keyword>
<dbReference type="Proteomes" id="UP001055712">
    <property type="component" value="Unassembled WGS sequence"/>
</dbReference>
<keyword evidence="1" id="KW-1133">Transmembrane helix</keyword>
<evidence type="ECO:0000313" key="2">
    <source>
        <dbReference type="EMBL" id="KAI3423577.1"/>
    </source>
</evidence>
<geneLocation type="chloroplast" evidence="2"/>
<feature type="transmembrane region" description="Helical" evidence="1">
    <location>
        <begin position="6"/>
        <end position="30"/>
    </location>
</feature>
<proteinExistence type="predicted"/>
<evidence type="ECO:0000256" key="1">
    <source>
        <dbReference type="SAM" id="Phobius"/>
    </source>
</evidence>
<keyword evidence="3" id="KW-1185">Reference proteome</keyword>
<reference evidence="2" key="1">
    <citation type="journal article" date="2019" name="Plant J.">
        <title>Chlorella vulgaris genome assembly and annotation reveals the molecular basis for metabolic acclimation to high light conditions.</title>
        <authorList>
            <person name="Cecchin M."/>
            <person name="Marcolungo L."/>
            <person name="Rossato M."/>
            <person name="Girolomoni L."/>
            <person name="Cosentino E."/>
            <person name="Cuine S."/>
            <person name="Li-Beisson Y."/>
            <person name="Delledonne M."/>
            <person name="Ballottari M."/>
        </authorList>
    </citation>
    <scope>NUCLEOTIDE SEQUENCE</scope>
    <source>
        <strain evidence="2">211/11P</strain>
    </source>
</reference>
<reference evidence="2" key="2">
    <citation type="submission" date="2020-11" db="EMBL/GenBank/DDBJ databases">
        <authorList>
            <person name="Cecchin M."/>
            <person name="Marcolungo L."/>
            <person name="Rossato M."/>
            <person name="Girolomoni L."/>
            <person name="Cosentino E."/>
            <person name="Cuine S."/>
            <person name="Li-Beisson Y."/>
            <person name="Delledonne M."/>
            <person name="Ballottari M."/>
        </authorList>
    </citation>
    <scope>NUCLEOTIDE SEQUENCE</scope>
    <source>
        <strain evidence="2">211/11P</strain>
        <tissue evidence="2">Whole cell</tissue>
    </source>
</reference>
<comment type="caution">
    <text evidence="2">The sequence shown here is derived from an EMBL/GenBank/DDBJ whole genome shotgun (WGS) entry which is preliminary data.</text>
</comment>
<accession>A0A9D4YS44</accession>
<feature type="non-terminal residue" evidence="2">
    <location>
        <position position="1"/>
    </location>
</feature>
<feature type="non-terminal residue" evidence="2">
    <location>
        <position position="38"/>
    </location>
</feature>
<keyword evidence="2" id="KW-0934">Plastid</keyword>
<gene>
    <name evidence="2" type="ORF">D9Q98_010759</name>
</gene>
<evidence type="ECO:0000313" key="3">
    <source>
        <dbReference type="Proteomes" id="UP001055712"/>
    </source>
</evidence>
<keyword evidence="1" id="KW-0472">Membrane</keyword>
<dbReference type="AlphaFoldDB" id="A0A9D4YS44"/>
<name>A0A9D4YS44_CHLVU</name>
<organism evidence="2 3">
    <name type="scientific">Chlorella vulgaris</name>
    <name type="common">Green alga</name>
    <dbReference type="NCBI Taxonomy" id="3077"/>
    <lineage>
        <taxon>Eukaryota</taxon>
        <taxon>Viridiplantae</taxon>
        <taxon>Chlorophyta</taxon>
        <taxon>core chlorophytes</taxon>
        <taxon>Trebouxiophyceae</taxon>
        <taxon>Chlorellales</taxon>
        <taxon>Chlorellaceae</taxon>
        <taxon>Chlorella clade</taxon>
        <taxon>Chlorella</taxon>
    </lineage>
</organism>